<gene>
    <name evidence="2" type="ORF">SAMN05444920_1613</name>
</gene>
<protein>
    <submittedName>
        <fullName evidence="2">Uncharacterized protein</fullName>
    </submittedName>
</protein>
<feature type="compositionally biased region" description="Basic and acidic residues" evidence="1">
    <location>
        <begin position="190"/>
        <end position="207"/>
    </location>
</feature>
<accession>A0A1H6F544</accession>
<keyword evidence="3" id="KW-1185">Reference proteome</keyword>
<dbReference type="Proteomes" id="UP000236732">
    <property type="component" value="Unassembled WGS sequence"/>
</dbReference>
<evidence type="ECO:0000313" key="3">
    <source>
        <dbReference type="Proteomes" id="UP000236732"/>
    </source>
</evidence>
<evidence type="ECO:0000256" key="1">
    <source>
        <dbReference type="SAM" id="MobiDB-lite"/>
    </source>
</evidence>
<reference evidence="2 3" key="1">
    <citation type="submission" date="2016-10" db="EMBL/GenBank/DDBJ databases">
        <authorList>
            <person name="de Groot N.N."/>
        </authorList>
    </citation>
    <scope>NUCLEOTIDE SEQUENCE [LARGE SCALE GENOMIC DNA]</scope>
    <source>
        <strain evidence="2 3">CGMCC 4.7037</strain>
    </source>
</reference>
<organism evidence="2 3">
    <name type="scientific">Nonomuraea solani</name>
    <dbReference type="NCBI Taxonomy" id="1144553"/>
    <lineage>
        <taxon>Bacteria</taxon>
        <taxon>Bacillati</taxon>
        <taxon>Actinomycetota</taxon>
        <taxon>Actinomycetes</taxon>
        <taxon>Streptosporangiales</taxon>
        <taxon>Streptosporangiaceae</taxon>
        <taxon>Nonomuraea</taxon>
    </lineage>
</organism>
<sequence>MAWGSPFWPSQTTDRPGRDVAGDLTHACDHFLPVTAAPDQRRTRQFCGGLRLTVPITGAPTRFVPHLAHAPLRTRSDGNSAWYVGGMSSLSRRWVVCSSPTRPTLRYRVRPGFLGSRRPRIALLIMAGCSLLSLGVPSPALDDAFLVHQRPAVRAPALDDNTGRGLWLVDMLANAFEPGRDPRICMVPADRTRDRQPDRRPERRSTELAHPTDAAHTAVCLLHGGHDAHHGDPAK</sequence>
<evidence type="ECO:0000313" key="2">
    <source>
        <dbReference type="EMBL" id="SEH04114.1"/>
    </source>
</evidence>
<feature type="region of interest" description="Disordered" evidence="1">
    <location>
        <begin position="188"/>
        <end position="211"/>
    </location>
</feature>
<proteinExistence type="predicted"/>
<dbReference type="EMBL" id="FNVT01000061">
    <property type="protein sequence ID" value="SEH04114.1"/>
    <property type="molecule type" value="Genomic_DNA"/>
</dbReference>
<dbReference type="AlphaFoldDB" id="A0A1H6F544"/>
<name>A0A1H6F544_9ACTN</name>